<evidence type="ECO:0000259" key="6">
    <source>
        <dbReference type="PROSITE" id="PS51935"/>
    </source>
</evidence>
<sequence>MSNSMSVRTLWICSCVLVLCTSCGSRQSADKSPSPTASNSKAWSTDTGNAVWIPLDSAADAMGLRIKDTSNTTQLGYTDAMYEIHEGQHRARSKGLSLKLRHVPVRQGNRIYITQEDLSTLLGTPTSWDKNTQKVQIQPFSSQEAQLLTPNANDTPLRSLSAVDKEALIAFAKRFLGVRYEFGSSPYEQSKTFDCSSFTQYVFKKYDIDLPRLASQQAELGTAVTRSELQTGDLIFFTVPGRFKDDKIPGHVGIYIGDGKFIHTWGDPGVQISDLDKGYWKGVILSMRRVL</sequence>
<dbReference type="InterPro" id="IPR000064">
    <property type="entry name" value="NLP_P60_dom"/>
</dbReference>
<dbReference type="InterPro" id="IPR038765">
    <property type="entry name" value="Papain-like_cys_pep_sf"/>
</dbReference>
<dbReference type="RefSeq" id="WP_209862145.1">
    <property type="nucleotide sequence ID" value="NZ_JAGGLD010000003.1"/>
</dbReference>
<accession>A0ABS4JHL7</accession>
<dbReference type="PROSITE" id="PS51935">
    <property type="entry name" value="NLPC_P60"/>
    <property type="match status" value="1"/>
</dbReference>
<gene>
    <name evidence="7" type="ORF">J2Z69_002258</name>
</gene>
<evidence type="ECO:0000256" key="3">
    <source>
        <dbReference type="ARBA" id="ARBA00022801"/>
    </source>
</evidence>
<dbReference type="Pfam" id="PF00877">
    <property type="entry name" value="NLPC_P60"/>
    <property type="match status" value="1"/>
</dbReference>
<evidence type="ECO:0000256" key="4">
    <source>
        <dbReference type="ARBA" id="ARBA00022807"/>
    </source>
</evidence>
<comment type="similarity">
    <text evidence="1">Belongs to the peptidase C40 family.</text>
</comment>
<dbReference type="InterPro" id="IPR036582">
    <property type="entry name" value="Mao_N_sf"/>
</dbReference>
<dbReference type="Proteomes" id="UP001519288">
    <property type="component" value="Unassembled WGS sequence"/>
</dbReference>
<dbReference type="Pfam" id="PF07833">
    <property type="entry name" value="Cu_amine_oxidN1"/>
    <property type="match status" value="1"/>
</dbReference>
<dbReference type="EMBL" id="JAGGLD010000003">
    <property type="protein sequence ID" value="MBP2001215.1"/>
    <property type="molecule type" value="Genomic_DNA"/>
</dbReference>
<protein>
    <submittedName>
        <fullName evidence="7">Cell wall-associated NlpC family hydrolase</fullName>
    </submittedName>
</protein>
<proteinExistence type="inferred from homology"/>
<keyword evidence="3 7" id="KW-0378">Hydrolase</keyword>
<dbReference type="Gene3D" id="3.90.1720.10">
    <property type="entry name" value="endopeptidase domain like (from Nostoc punctiforme)"/>
    <property type="match status" value="1"/>
</dbReference>
<evidence type="ECO:0000313" key="7">
    <source>
        <dbReference type="EMBL" id="MBP2001215.1"/>
    </source>
</evidence>
<dbReference type="SUPFAM" id="SSF55383">
    <property type="entry name" value="Copper amine oxidase, domain N"/>
    <property type="match status" value="1"/>
</dbReference>
<dbReference type="SUPFAM" id="SSF54001">
    <property type="entry name" value="Cysteine proteinases"/>
    <property type="match status" value="1"/>
</dbReference>
<comment type="caution">
    <text evidence="7">The sequence shown here is derived from an EMBL/GenBank/DDBJ whole genome shotgun (WGS) entry which is preliminary data.</text>
</comment>
<keyword evidence="5" id="KW-0732">Signal</keyword>
<dbReference type="InterPro" id="IPR051202">
    <property type="entry name" value="Peptidase_C40"/>
</dbReference>
<evidence type="ECO:0000313" key="8">
    <source>
        <dbReference type="Proteomes" id="UP001519288"/>
    </source>
</evidence>
<reference evidence="7 8" key="1">
    <citation type="submission" date="2021-03" db="EMBL/GenBank/DDBJ databases">
        <title>Genomic Encyclopedia of Type Strains, Phase IV (KMG-IV): sequencing the most valuable type-strain genomes for metagenomic binning, comparative biology and taxonomic classification.</title>
        <authorList>
            <person name="Goeker M."/>
        </authorList>
    </citation>
    <scope>NUCLEOTIDE SEQUENCE [LARGE SCALE GENOMIC DNA]</scope>
    <source>
        <strain evidence="7 8">DSM 26806</strain>
    </source>
</reference>
<name>A0ABS4JHL7_9BACL</name>
<keyword evidence="4" id="KW-0788">Thiol protease</keyword>
<evidence type="ECO:0000256" key="5">
    <source>
        <dbReference type="SAM" id="SignalP"/>
    </source>
</evidence>
<evidence type="ECO:0000256" key="2">
    <source>
        <dbReference type="ARBA" id="ARBA00022670"/>
    </source>
</evidence>
<feature type="domain" description="NlpC/P60" evidence="6">
    <location>
        <begin position="162"/>
        <end position="291"/>
    </location>
</feature>
<dbReference type="GO" id="GO:0016787">
    <property type="term" value="F:hydrolase activity"/>
    <property type="evidence" value="ECO:0007669"/>
    <property type="project" value="UniProtKB-KW"/>
</dbReference>
<keyword evidence="2" id="KW-0645">Protease</keyword>
<feature type="chain" id="PRO_5047408367" evidence="5">
    <location>
        <begin position="29"/>
        <end position="291"/>
    </location>
</feature>
<dbReference type="PANTHER" id="PTHR47053">
    <property type="entry name" value="MUREIN DD-ENDOPEPTIDASE MEPH-RELATED"/>
    <property type="match status" value="1"/>
</dbReference>
<organism evidence="7 8">
    <name type="scientific">Paenibacillus shirakamiensis</name>
    <dbReference type="NCBI Taxonomy" id="1265935"/>
    <lineage>
        <taxon>Bacteria</taxon>
        <taxon>Bacillati</taxon>
        <taxon>Bacillota</taxon>
        <taxon>Bacilli</taxon>
        <taxon>Bacillales</taxon>
        <taxon>Paenibacillaceae</taxon>
        <taxon>Paenibacillus</taxon>
    </lineage>
</organism>
<feature type="signal peptide" evidence="5">
    <location>
        <begin position="1"/>
        <end position="28"/>
    </location>
</feature>
<dbReference type="PANTHER" id="PTHR47053:SF1">
    <property type="entry name" value="MUREIN DD-ENDOPEPTIDASE MEPH-RELATED"/>
    <property type="match status" value="1"/>
</dbReference>
<dbReference type="InterPro" id="IPR012854">
    <property type="entry name" value="Cu_amine_oxidase-like_N"/>
</dbReference>
<keyword evidence="8" id="KW-1185">Reference proteome</keyword>
<evidence type="ECO:0000256" key="1">
    <source>
        <dbReference type="ARBA" id="ARBA00007074"/>
    </source>
</evidence>